<feature type="domain" description="HTH lysR-type" evidence="5">
    <location>
        <begin position="1"/>
        <end position="58"/>
    </location>
</feature>
<organism evidence="6 7">
    <name type="scientific">Microbacterium kribbense</name>
    <dbReference type="NCBI Taxonomy" id="433645"/>
    <lineage>
        <taxon>Bacteria</taxon>
        <taxon>Bacillati</taxon>
        <taxon>Actinomycetota</taxon>
        <taxon>Actinomycetes</taxon>
        <taxon>Micrococcales</taxon>
        <taxon>Microbacteriaceae</taxon>
        <taxon>Microbacterium</taxon>
    </lineage>
</organism>
<evidence type="ECO:0000259" key="5">
    <source>
        <dbReference type="PROSITE" id="PS50931"/>
    </source>
</evidence>
<comment type="caution">
    <text evidence="6">The sequence shown here is derived from an EMBL/GenBank/DDBJ whole genome shotgun (WGS) entry which is preliminary data.</text>
</comment>
<evidence type="ECO:0000313" key="7">
    <source>
        <dbReference type="Proteomes" id="UP001500540"/>
    </source>
</evidence>
<dbReference type="InterPro" id="IPR036390">
    <property type="entry name" value="WH_DNA-bd_sf"/>
</dbReference>
<accession>A0ABP7GHT7</accession>
<dbReference type="InterPro" id="IPR000847">
    <property type="entry name" value="LysR_HTH_N"/>
</dbReference>
<evidence type="ECO:0000256" key="4">
    <source>
        <dbReference type="ARBA" id="ARBA00023163"/>
    </source>
</evidence>
<dbReference type="Pfam" id="PF00126">
    <property type="entry name" value="HTH_1"/>
    <property type="match status" value="1"/>
</dbReference>
<dbReference type="Proteomes" id="UP001500540">
    <property type="component" value="Unassembled WGS sequence"/>
</dbReference>
<protein>
    <submittedName>
        <fullName evidence="6">LysR substrate-binding domain-containing protein</fullName>
    </submittedName>
</protein>
<dbReference type="EMBL" id="BAABAF010000005">
    <property type="protein sequence ID" value="GAA3764860.1"/>
    <property type="molecule type" value="Genomic_DNA"/>
</dbReference>
<dbReference type="RefSeq" id="WP_344782429.1">
    <property type="nucleotide sequence ID" value="NZ_BAABAF010000005.1"/>
</dbReference>
<dbReference type="PANTHER" id="PTHR30346">
    <property type="entry name" value="TRANSCRIPTIONAL DUAL REGULATOR HCAR-RELATED"/>
    <property type="match status" value="1"/>
</dbReference>
<comment type="similarity">
    <text evidence="1">Belongs to the LysR transcriptional regulatory family.</text>
</comment>
<dbReference type="Gene3D" id="1.10.10.10">
    <property type="entry name" value="Winged helix-like DNA-binding domain superfamily/Winged helix DNA-binding domain"/>
    <property type="match status" value="1"/>
</dbReference>
<keyword evidence="3" id="KW-0238">DNA-binding</keyword>
<name>A0ABP7GHT7_9MICO</name>
<reference evidence="7" key="1">
    <citation type="journal article" date="2019" name="Int. J. Syst. Evol. Microbiol.">
        <title>The Global Catalogue of Microorganisms (GCM) 10K type strain sequencing project: providing services to taxonomists for standard genome sequencing and annotation.</title>
        <authorList>
            <consortium name="The Broad Institute Genomics Platform"/>
            <consortium name="The Broad Institute Genome Sequencing Center for Infectious Disease"/>
            <person name="Wu L."/>
            <person name="Ma J."/>
        </authorList>
    </citation>
    <scope>NUCLEOTIDE SEQUENCE [LARGE SCALE GENOMIC DNA]</scope>
    <source>
        <strain evidence="7">JCM 16950</strain>
    </source>
</reference>
<dbReference type="PRINTS" id="PR00039">
    <property type="entry name" value="HTHLYSR"/>
</dbReference>
<dbReference type="SUPFAM" id="SSF53850">
    <property type="entry name" value="Periplasmic binding protein-like II"/>
    <property type="match status" value="1"/>
</dbReference>
<dbReference type="PANTHER" id="PTHR30346:SF28">
    <property type="entry name" value="HTH-TYPE TRANSCRIPTIONAL REGULATOR CYNR"/>
    <property type="match status" value="1"/>
</dbReference>
<dbReference type="SUPFAM" id="SSF46785">
    <property type="entry name" value="Winged helix' DNA-binding domain"/>
    <property type="match status" value="1"/>
</dbReference>
<evidence type="ECO:0000313" key="6">
    <source>
        <dbReference type="EMBL" id="GAA3764860.1"/>
    </source>
</evidence>
<evidence type="ECO:0000256" key="3">
    <source>
        <dbReference type="ARBA" id="ARBA00023125"/>
    </source>
</evidence>
<dbReference type="InterPro" id="IPR036388">
    <property type="entry name" value="WH-like_DNA-bd_sf"/>
</dbReference>
<keyword evidence="2" id="KW-0805">Transcription regulation</keyword>
<gene>
    <name evidence="6" type="ORF">GCM10022240_16400</name>
</gene>
<keyword evidence="7" id="KW-1185">Reference proteome</keyword>
<proteinExistence type="inferred from homology"/>
<evidence type="ECO:0000256" key="1">
    <source>
        <dbReference type="ARBA" id="ARBA00009437"/>
    </source>
</evidence>
<dbReference type="Gene3D" id="3.40.190.290">
    <property type="match status" value="1"/>
</dbReference>
<sequence length="305" mass="32010">MERRQLEYFVAVARLGSLAVAARELRVTQPALSQGIRQLESHLGCELFHRVPRGMQLTAAGRALVEPAGHVLANLAVARAVIADVVGLKNGTIDVATLPGLVMEPLADWIRVFRATAPGVRVNLRQFDTSDEVIAAVRLGEAELGLTISVPPPSVSLVCRRVAAQELVAVLPAGTSVGEDVSVEEIVGFGMVVGGEQLVAEILGFGAAAASGGQLAVSDLVAHTEEATGRRIVAVDVERRESALALILAGVGAGILPRAFGEVAAARGAAVRPLRPPIVRDVHLVWRDAPLTPTCRAFLKVIDVL</sequence>
<dbReference type="PROSITE" id="PS50931">
    <property type="entry name" value="HTH_LYSR"/>
    <property type="match status" value="1"/>
</dbReference>
<dbReference type="Pfam" id="PF03466">
    <property type="entry name" value="LysR_substrate"/>
    <property type="match status" value="1"/>
</dbReference>
<keyword evidence="4" id="KW-0804">Transcription</keyword>
<evidence type="ECO:0000256" key="2">
    <source>
        <dbReference type="ARBA" id="ARBA00023015"/>
    </source>
</evidence>
<dbReference type="CDD" id="cd05466">
    <property type="entry name" value="PBP2_LTTR_substrate"/>
    <property type="match status" value="1"/>
</dbReference>
<dbReference type="InterPro" id="IPR005119">
    <property type="entry name" value="LysR_subst-bd"/>
</dbReference>